<dbReference type="Proteomes" id="UP001445076">
    <property type="component" value="Unassembled WGS sequence"/>
</dbReference>
<dbReference type="AlphaFoldDB" id="A0AAW0X8L1"/>
<accession>A0AAW0X8L1</accession>
<proteinExistence type="predicted"/>
<organism evidence="1 2">
    <name type="scientific">Cherax quadricarinatus</name>
    <name type="common">Australian red claw crayfish</name>
    <dbReference type="NCBI Taxonomy" id="27406"/>
    <lineage>
        <taxon>Eukaryota</taxon>
        <taxon>Metazoa</taxon>
        <taxon>Ecdysozoa</taxon>
        <taxon>Arthropoda</taxon>
        <taxon>Crustacea</taxon>
        <taxon>Multicrustacea</taxon>
        <taxon>Malacostraca</taxon>
        <taxon>Eumalacostraca</taxon>
        <taxon>Eucarida</taxon>
        <taxon>Decapoda</taxon>
        <taxon>Pleocyemata</taxon>
        <taxon>Astacidea</taxon>
        <taxon>Parastacoidea</taxon>
        <taxon>Parastacidae</taxon>
        <taxon>Cherax</taxon>
    </lineage>
</organism>
<name>A0AAW0X8L1_CHEQU</name>
<evidence type="ECO:0000313" key="2">
    <source>
        <dbReference type="Proteomes" id="UP001445076"/>
    </source>
</evidence>
<keyword evidence="2" id="KW-1185">Reference proteome</keyword>
<protein>
    <submittedName>
        <fullName evidence="1">Uncharacterized protein</fullName>
    </submittedName>
</protein>
<sequence length="206" mass="23366">MTWRDDGYVEALQQETIILAKRVMAARSRLLLSTCFDASPVFHDREICEVDDGEDEDLLDDFAMFSDKDIRYGATALVHNLSVISEEEMMEDEEAEAADHLKLSIWRENRCSEEQGSCDITEEDNDGKGDDEIANIELDESCKSRLEEDLKKPSMPEEPQHCCKNSSSDIVAKFESPSGSRIGSGVNIGEDFNVEDWRRLKESFIL</sequence>
<gene>
    <name evidence="1" type="ORF">OTU49_005181</name>
</gene>
<comment type="caution">
    <text evidence="1">The sequence shown here is derived from an EMBL/GenBank/DDBJ whole genome shotgun (WGS) entry which is preliminary data.</text>
</comment>
<reference evidence="1 2" key="1">
    <citation type="journal article" date="2024" name="BMC Genomics">
        <title>Genome assembly of redclaw crayfish (Cherax quadricarinatus) provides insights into its immune adaptation and hypoxia tolerance.</title>
        <authorList>
            <person name="Liu Z."/>
            <person name="Zheng J."/>
            <person name="Li H."/>
            <person name="Fang K."/>
            <person name="Wang S."/>
            <person name="He J."/>
            <person name="Zhou D."/>
            <person name="Weng S."/>
            <person name="Chi M."/>
            <person name="Gu Z."/>
            <person name="He J."/>
            <person name="Li F."/>
            <person name="Wang M."/>
        </authorList>
    </citation>
    <scope>NUCLEOTIDE SEQUENCE [LARGE SCALE GENOMIC DNA]</scope>
    <source>
        <strain evidence="1">ZL_2023a</strain>
    </source>
</reference>
<dbReference type="EMBL" id="JARKIK010000045">
    <property type="protein sequence ID" value="KAK8736021.1"/>
    <property type="molecule type" value="Genomic_DNA"/>
</dbReference>
<evidence type="ECO:0000313" key="1">
    <source>
        <dbReference type="EMBL" id="KAK8736021.1"/>
    </source>
</evidence>